<keyword evidence="6" id="KW-1185">Reference proteome</keyword>
<dbReference type="Proteomes" id="UP000694864">
    <property type="component" value="Chromosome 4"/>
</dbReference>
<evidence type="ECO:0000313" key="6">
    <source>
        <dbReference type="Proteomes" id="UP000694864"/>
    </source>
</evidence>
<dbReference type="PANTHER" id="PTHR31113">
    <property type="entry name" value="UPF0496 PROTEIN 3-RELATED"/>
    <property type="match status" value="1"/>
</dbReference>
<keyword evidence="3" id="KW-0812">Transmembrane</keyword>
<protein>
    <submittedName>
        <fullName evidence="7">UPF0496 protein At3g28270-like</fullName>
    </submittedName>
</protein>
<organism evidence="6 7">
    <name type="scientific">Camelina sativa</name>
    <name type="common">False flax</name>
    <name type="synonym">Myagrum sativum</name>
    <dbReference type="NCBI Taxonomy" id="90675"/>
    <lineage>
        <taxon>Eukaryota</taxon>
        <taxon>Viridiplantae</taxon>
        <taxon>Streptophyta</taxon>
        <taxon>Embryophyta</taxon>
        <taxon>Tracheophyta</taxon>
        <taxon>Spermatophyta</taxon>
        <taxon>Magnoliopsida</taxon>
        <taxon>eudicotyledons</taxon>
        <taxon>Gunneridae</taxon>
        <taxon>Pentapetalae</taxon>
        <taxon>rosids</taxon>
        <taxon>malvids</taxon>
        <taxon>Brassicales</taxon>
        <taxon>Brassicaceae</taxon>
        <taxon>Camelineae</taxon>
        <taxon>Camelina</taxon>
    </lineage>
</organism>
<gene>
    <name evidence="7" type="primary">LOC104780046</name>
</gene>
<comment type="similarity">
    <text evidence="2">Belongs to the UPF0496 family.</text>
</comment>
<accession>A0ABM0YLF6</accession>
<keyword evidence="4" id="KW-1133">Transmembrane helix</keyword>
<evidence type="ECO:0000256" key="1">
    <source>
        <dbReference type="ARBA" id="ARBA00004141"/>
    </source>
</evidence>
<evidence type="ECO:0000256" key="4">
    <source>
        <dbReference type="ARBA" id="ARBA00022989"/>
    </source>
</evidence>
<dbReference type="PANTHER" id="PTHR31113:SF13">
    <property type="entry name" value="(RAPE) HYPOTHETICAL PROTEIN"/>
    <property type="match status" value="1"/>
</dbReference>
<name>A0ABM0YLF6_CAMSA</name>
<reference evidence="7" key="2">
    <citation type="submission" date="2025-08" db="UniProtKB">
        <authorList>
            <consortium name="RefSeq"/>
        </authorList>
    </citation>
    <scope>IDENTIFICATION</scope>
    <source>
        <tissue evidence="7">Leaf</tissue>
    </source>
</reference>
<dbReference type="RefSeq" id="XP_010502805.1">
    <property type="nucleotide sequence ID" value="XM_010504503.2"/>
</dbReference>
<evidence type="ECO:0000256" key="3">
    <source>
        <dbReference type="ARBA" id="ARBA00022692"/>
    </source>
</evidence>
<evidence type="ECO:0000256" key="5">
    <source>
        <dbReference type="ARBA" id="ARBA00023136"/>
    </source>
</evidence>
<sequence length="278" mass="31785">MALSEETMSKCSEDMTAYESAWEDHPELKSFYSSLEQPTITVINSLTAGAETGFFSQHAVRMEVSKNLFEVRLDVKDFTLQSDNIALKSMVKSYFRNIEMIFEIFDNVMDRVEKAEMGQLFLLEAAAQFDKESEENDFGGKRKRYLNTLKELKYFKAMGDPFDGLVLTPQSEFRPVQDVQKLLLEESLPSVSELVHQLQKRISSLMQNVDEAIKDEEDMKTALNSISEKVTKLTETIKEVGDIVADRSKLILEAKFNFLKQIDDLFNERIIARINGSG</sequence>
<comment type="subcellular location">
    <subcellularLocation>
        <location evidence="1">Membrane</location>
        <topology evidence="1">Multi-pass membrane protein</topology>
    </subcellularLocation>
</comment>
<keyword evidence="5" id="KW-0472">Membrane</keyword>
<evidence type="ECO:0000256" key="2">
    <source>
        <dbReference type="ARBA" id="ARBA00009074"/>
    </source>
</evidence>
<evidence type="ECO:0000313" key="7">
    <source>
        <dbReference type="RefSeq" id="XP_010502805.1"/>
    </source>
</evidence>
<dbReference type="GeneID" id="104780046"/>
<proteinExistence type="inferred from homology"/>
<dbReference type="Pfam" id="PF05055">
    <property type="entry name" value="DUF677"/>
    <property type="match status" value="2"/>
</dbReference>
<dbReference type="InterPro" id="IPR007749">
    <property type="entry name" value="DUF677"/>
</dbReference>
<reference evidence="6" key="1">
    <citation type="journal article" date="2014" name="Nat. Commun.">
        <title>The emerging biofuel crop Camelina sativa retains a highly undifferentiated hexaploid genome structure.</title>
        <authorList>
            <person name="Kagale S."/>
            <person name="Koh C."/>
            <person name="Nixon J."/>
            <person name="Bollina V."/>
            <person name="Clarke W.E."/>
            <person name="Tuteja R."/>
            <person name="Spillane C."/>
            <person name="Robinson S.J."/>
            <person name="Links M.G."/>
            <person name="Clarke C."/>
            <person name="Higgins E.E."/>
            <person name="Huebert T."/>
            <person name="Sharpe A.G."/>
            <person name="Parkin I.A."/>
        </authorList>
    </citation>
    <scope>NUCLEOTIDE SEQUENCE [LARGE SCALE GENOMIC DNA]</scope>
    <source>
        <strain evidence="6">cv. DH55</strain>
    </source>
</reference>